<gene>
    <name evidence="1" type="ORF">D8843_02955</name>
</gene>
<sequence>MTIELRAKVAFCTTSVQSLVGFAKAFSMAVTAAFTLVIAESVFGKPAAFAKYSPISAESLVNFLRFSSFFFTEVSTDDKVAAVAPTKLVVSEFVLTTFDSIAAGFKIDESILATFDSF</sequence>
<evidence type="ECO:0000313" key="2">
    <source>
        <dbReference type="Proteomes" id="UP000280535"/>
    </source>
</evidence>
<proteinExistence type="predicted"/>
<accession>A0A3R9J589</accession>
<evidence type="ECO:0000313" key="1">
    <source>
        <dbReference type="EMBL" id="RSI99557.1"/>
    </source>
</evidence>
<protein>
    <submittedName>
        <fullName evidence="1">Uncharacterized protein</fullName>
    </submittedName>
</protein>
<reference evidence="1 2" key="1">
    <citation type="submission" date="2018-11" db="EMBL/GenBank/DDBJ databases">
        <title>Species Designations Belie Phenotypic and Genotypic Heterogeneity in Oral Streptococci.</title>
        <authorList>
            <person name="Velsko I."/>
        </authorList>
    </citation>
    <scope>NUCLEOTIDE SEQUENCE [LARGE SCALE GENOMIC DNA]</scope>
    <source>
        <strain evidence="1 2">BCC49</strain>
    </source>
</reference>
<name>A0A3R9J589_STRMT</name>
<dbReference type="EMBL" id="RJOA01000004">
    <property type="protein sequence ID" value="RSI99557.1"/>
    <property type="molecule type" value="Genomic_DNA"/>
</dbReference>
<dbReference type="AlphaFoldDB" id="A0A3R9J589"/>
<dbReference type="Proteomes" id="UP000280535">
    <property type="component" value="Unassembled WGS sequence"/>
</dbReference>
<organism evidence="1 2">
    <name type="scientific">Streptococcus mitis</name>
    <dbReference type="NCBI Taxonomy" id="28037"/>
    <lineage>
        <taxon>Bacteria</taxon>
        <taxon>Bacillati</taxon>
        <taxon>Bacillota</taxon>
        <taxon>Bacilli</taxon>
        <taxon>Lactobacillales</taxon>
        <taxon>Streptococcaceae</taxon>
        <taxon>Streptococcus</taxon>
        <taxon>Streptococcus mitis group</taxon>
    </lineage>
</organism>
<comment type="caution">
    <text evidence="1">The sequence shown here is derived from an EMBL/GenBank/DDBJ whole genome shotgun (WGS) entry which is preliminary data.</text>
</comment>